<organism evidence="2 3">
    <name type="scientific">Alcanivorax profundi</name>
    <dbReference type="NCBI Taxonomy" id="2338368"/>
    <lineage>
        <taxon>Bacteria</taxon>
        <taxon>Pseudomonadati</taxon>
        <taxon>Pseudomonadota</taxon>
        <taxon>Gammaproteobacteria</taxon>
        <taxon>Oceanospirillales</taxon>
        <taxon>Alcanivoracaceae</taxon>
        <taxon>Alcanivorax</taxon>
    </lineage>
</organism>
<keyword evidence="1" id="KW-0472">Membrane</keyword>
<sequence length="86" mass="9236">MTYLFTGLATVGAGLLFYLTLSNQQWLKQPLPAGLRPLALIALAASVGAWMWVMDDKAGFFAALVMLMLVLGVLPLLSLLKNAEGK</sequence>
<proteinExistence type="predicted"/>
<protein>
    <submittedName>
        <fullName evidence="2">Uncharacterized protein</fullName>
    </submittedName>
</protein>
<keyword evidence="1" id="KW-1133">Transmembrane helix</keyword>
<dbReference type="AlphaFoldDB" id="A0A418XXF8"/>
<evidence type="ECO:0000313" key="3">
    <source>
        <dbReference type="Proteomes" id="UP000283734"/>
    </source>
</evidence>
<comment type="caution">
    <text evidence="2">The sequence shown here is derived from an EMBL/GenBank/DDBJ whole genome shotgun (WGS) entry which is preliminary data.</text>
</comment>
<reference evidence="2 3" key="1">
    <citation type="submission" date="2018-09" db="EMBL/GenBank/DDBJ databases">
        <title>Alcanivorax profundi sp. nov., isolated from 1000 m-depth seawater of the Mariana Trench.</title>
        <authorList>
            <person name="Liu J."/>
        </authorList>
    </citation>
    <scope>NUCLEOTIDE SEQUENCE [LARGE SCALE GENOMIC DNA]</scope>
    <source>
        <strain evidence="2 3">MTEO17</strain>
    </source>
</reference>
<accession>A0A418XXF8</accession>
<gene>
    <name evidence="2" type="ORF">D4A39_12285</name>
</gene>
<keyword evidence="3" id="KW-1185">Reference proteome</keyword>
<evidence type="ECO:0000313" key="2">
    <source>
        <dbReference type="EMBL" id="RJG17483.1"/>
    </source>
</evidence>
<keyword evidence="1" id="KW-0812">Transmembrane</keyword>
<dbReference type="EMBL" id="QYYA01000003">
    <property type="protein sequence ID" value="RJG17483.1"/>
    <property type="molecule type" value="Genomic_DNA"/>
</dbReference>
<name>A0A418XXF8_9GAMM</name>
<evidence type="ECO:0000256" key="1">
    <source>
        <dbReference type="SAM" id="Phobius"/>
    </source>
</evidence>
<dbReference type="Proteomes" id="UP000283734">
    <property type="component" value="Unassembled WGS sequence"/>
</dbReference>
<dbReference type="RefSeq" id="WP_022985122.1">
    <property type="nucleotide sequence ID" value="NZ_QYYA01000003.1"/>
</dbReference>
<feature type="transmembrane region" description="Helical" evidence="1">
    <location>
        <begin position="6"/>
        <end position="21"/>
    </location>
</feature>
<feature type="transmembrane region" description="Helical" evidence="1">
    <location>
        <begin position="33"/>
        <end position="53"/>
    </location>
</feature>
<dbReference type="OrthoDB" id="8781803at2"/>
<feature type="transmembrane region" description="Helical" evidence="1">
    <location>
        <begin position="59"/>
        <end position="80"/>
    </location>
</feature>